<sequence>MNFKVKSIKYLLSLIIIISLSGCQSEEDIKRAKEAEQYKQEQILKLKEELRLKEEKRIAEAKERERLEKEKNSSTLYQMGLSTDNGKVIFDTNMAKNFFTTLGDKLERASKEIIEENSSSTKKMGVEIEEHNISIDFNKTKVFLEHWSSKISSFAKEISSFGDKIEDNNLSK</sequence>
<protein>
    <recommendedName>
        <fullName evidence="3">Lipoprotein</fullName>
    </recommendedName>
</protein>
<name>A0A1W1CCP5_9ZZZZ</name>
<evidence type="ECO:0000256" key="1">
    <source>
        <dbReference type="SAM" id="Coils"/>
    </source>
</evidence>
<keyword evidence="1" id="KW-0175">Coiled coil</keyword>
<evidence type="ECO:0008006" key="3">
    <source>
        <dbReference type="Google" id="ProtNLM"/>
    </source>
</evidence>
<gene>
    <name evidence="2" type="ORF">MNB_SV-9-1329</name>
</gene>
<accession>A0A1W1CCP5</accession>
<dbReference type="AlphaFoldDB" id="A0A1W1CCP5"/>
<evidence type="ECO:0000313" key="2">
    <source>
        <dbReference type="EMBL" id="SFV63640.1"/>
    </source>
</evidence>
<feature type="coiled-coil region" evidence="1">
    <location>
        <begin position="29"/>
        <end position="72"/>
    </location>
</feature>
<proteinExistence type="predicted"/>
<dbReference type="PROSITE" id="PS51257">
    <property type="entry name" value="PROKAR_LIPOPROTEIN"/>
    <property type="match status" value="1"/>
</dbReference>
<dbReference type="EMBL" id="FPHG01000062">
    <property type="protein sequence ID" value="SFV63640.1"/>
    <property type="molecule type" value="Genomic_DNA"/>
</dbReference>
<reference evidence="2" key="1">
    <citation type="submission" date="2016-10" db="EMBL/GenBank/DDBJ databases">
        <authorList>
            <person name="de Groot N.N."/>
        </authorList>
    </citation>
    <scope>NUCLEOTIDE SEQUENCE</scope>
</reference>
<organism evidence="2">
    <name type="scientific">hydrothermal vent metagenome</name>
    <dbReference type="NCBI Taxonomy" id="652676"/>
    <lineage>
        <taxon>unclassified sequences</taxon>
        <taxon>metagenomes</taxon>
        <taxon>ecological metagenomes</taxon>
    </lineage>
</organism>